<keyword evidence="1" id="KW-0472">Membrane</keyword>
<evidence type="ECO:0000256" key="1">
    <source>
        <dbReference type="SAM" id="Phobius"/>
    </source>
</evidence>
<proteinExistence type="predicted"/>
<evidence type="ECO:0008006" key="4">
    <source>
        <dbReference type="Google" id="ProtNLM"/>
    </source>
</evidence>
<feature type="transmembrane region" description="Helical" evidence="1">
    <location>
        <begin position="15"/>
        <end position="39"/>
    </location>
</feature>
<evidence type="ECO:0000313" key="2">
    <source>
        <dbReference type="EMBL" id="RWZ58329.1"/>
    </source>
</evidence>
<evidence type="ECO:0000313" key="3">
    <source>
        <dbReference type="Proteomes" id="UP000288603"/>
    </source>
</evidence>
<dbReference type="RefSeq" id="WP_128500147.1">
    <property type="nucleotide sequence ID" value="NZ_RZNC01000007.1"/>
</dbReference>
<name>A0A3S3ZLY0_9MICO</name>
<keyword evidence="1" id="KW-0812">Transmembrane</keyword>
<protein>
    <recommendedName>
        <fullName evidence="4">Tryptophan-rich sensory protein</fullName>
    </recommendedName>
</protein>
<dbReference type="Gene3D" id="1.20.1260.100">
    <property type="entry name" value="TspO/MBR protein"/>
    <property type="match status" value="1"/>
</dbReference>
<comment type="caution">
    <text evidence="2">The sequence shown here is derived from an EMBL/GenBank/DDBJ whole genome shotgun (WGS) entry which is preliminary data.</text>
</comment>
<dbReference type="InterPro" id="IPR038330">
    <property type="entry name" value="TspO/MBR-related_sf"/>
</dbReference>
<accession>A0A3S3ZLY0</accession>
<dbReference type="EMBL" id="RZNC01000007">
    <property type="protein sequence ID" value="RWZ58329.1"/>
    <property type="molecule type" value="Genomic_DNA"/>
</dbReference>
<gene>
    <name evidence="2" type="ORF">ELQ92_15005</name>
</gene>
<keyword evidence="3" id="KW-1185">Reference proteome</keyword>
<sequence length="120" mass="12781">MSAAPDRSDRIRQMVVIVSAVLALIGSFIGSGAVIGTPIQEQVGGTLTADSTLIVPAGPAFSIWSVIYTGLIAYAIGQLLPSQAARERNRRLGSPIVATMLLNLAWIFRLPPSEPNERPR</sequence>
<organism evidence="2 3">
    <name type="scientific">Labedella populi</name>
    <dbReference type="NCBI Taxonomy" id="2498850"/>
    <lineage>
        <taxon>Bacteria</taxon>
        <taxon>Bacillati</taxon>
        <taxon>Actinomycetota</taxon>
        <taxon>Actinomycetes</taxon>
        <taxon>Micrococcales</taxon>
        <taxon>Microbacteriaceae</taxon>
        <taxon>Labedella</taxon>
    </lineage>
</organism>
<keyword evidence="1" id="KW-1133">Transmembrane helix</keyword>
<feature type="transmembrane region" description="Helical" evidence="1">
    <location>
        <begin position="59"/>
        <end position="80"/>
    </location>
</feature>
<dbReference type="AlphaFoldDB" id="A0A3S3ZLY0"/>
<dbReference type="OrthoDB" id="5189031at2"/>
<reference evidence="2 3" key="1">
    <citation type="submission" date="2018-12" db="EMBL/GenBank/DDBJ databases">
        <authorList>
            <person name="Li F."/>
        </authorList>
    </citation>
    <scope>NUCLEOTIDE SEQUENCE [LARGE SCALE GENOMIC DNA]</scope>
    <source>
        <strain evidence="2 3">8H24J-4-2</strain>
    </source>
</reference>
<dbReference type="Proteomes" id="UP000288603">
    <property type="component" value="Unassembled WGS sequence"/>
</dbReference>